<dbReference type="HOGENOM" id="CLU_043374_1_3_6"/>
<keyword evidence="1" id="KW-0004">4Fe-4S</keyword>
<sequence>MEDAVSENIERRRFLKCLGASSLILAPLGCSSVKEGESDANKPHYAMVFDQNKCTGCGECKEACNLANNLPEGKSRLLMEQHSGGLEGQSCPHCGKTTECGCERKFVRVSCQQCKNAPCVTVCPTGAAHRDEKTGIVTMDAAKCAGCKYCIAACPYDARFINKETDVADNCDFCLNSKLAIGELPACVQKCRYDALIFGDINDPTSYISKLLRVKDSVRIKPGFGTEPSLRYIPIVKLGV</sequence>
<dbReference type="Pfam" id="PF13247">
    <property type="entry name" value="Fer4_11"/>
    <property type="match status" value="1"/>
</dbReference>
<evidence type="ECO:0000256" key="2">
    <source>
        <dbReference type="ARBA" id="ARBA00022723"/>
    </source>
</evidence>
<reference evidence="6 7" key="1">
    <citation type="submission" date="2008-02" db="EMBL/GenBank/DDBJ databases">
        <title>Complete sequence of Shewanella woodyi ATCC 51908.</title>
        <authorList>
            <consortium name="US DOE Joint Genome Institute"/>
            <person name="Copeland A."/>
            <person name="Lucas S."/>
            <person name="Lapidus A."/>
            <person name="Glavina del Rio T."/>
            <person name="Dalin E."/>
            <person name="Tice H."/>
            <person name="Bruce D."/>
            <person name="Goodwin L."/>
            <person name="Pitluck S."/>
            <person name="Sims D."/>
            <person name="Brettin T."/>
            <person name="Detter J.C."/>
            <person name="Han C."/>
            <person name="Kuske C.R."/>
            <person name="Schmutz J."/>
            <person name="Larimer F."/>
            <person name="Land M."/>
            <person name="Hauser L."/>
            <person name="Kyrpides N."/>
            <person name="Lykidis A."/>
            <person name="Zhao J.-S."/>
            <person name="Richardson P."/>
        </authorList>
    </citation>
    <scope>NUCLEOTIDE SEQUENCE [LARGE SCALE GENOMIC DNA]</scope>
    <source>
        <strain evidence="7">ATCC 51908 / MS32</strain>
    </source>
</reference>
<keyword evidence="3" id="KW-0408">Iron</keyword>
<feature type="domain" description="4Fe-4S ferredoxin-type" evidence="5">
    <location>
        <begin position="45"/>
        <end position="73"/>
    </location>
</feature>
<proteinExistence type="predicted"/>
<dbReference type="EMBL" id="CP000961">
    <property type="protein sequence ID" value="ACA88704.1"/>
    <property type="molecule type" value="Genomic_DNA"/>
</dbReference>
<dbReference type="STRING" id="392500.Swoo_4452"/>
<feature type="domain" description="4Fe-4S ferredoxin-type" evidence="5">
    <location>
        <begin position="103"/>
        <end position="133"/>
    </location>
</feature>
<evidence type="ECO:0000256" key="1">
    <source>
        <dbReference type="ARBA" id="ARBA00022485"/>
    </source>
</evidence>
<dbReference type="SUPFAM" id="SSF54862">
    <property type="entry name" value="4Fe-4S ferredoxins"/>
    <property type="match status" value="1"/>
</dbReference>
<dbReference type="InterPro" id="IPR017900">
    <property type="entry name" value="4Fe4S_Fe_S_CS"/>
</dbReference>
<dbReference type="GO" id="GO:0051539">
    <property type="term" value="F:4 iron, 4 sulfur cluster binding"/>
    <property type="evidence" value="ECO:0007669"/>
    <property type="project" value="UniProtKB-KW"/>
</dbReference>
<dbReference type="AlphaFoldDB" id="B1KK73"/>
<gene>
    <name evidence="6" type="ordered locus">Swoo_4452</name>
</gene>
<feature type="domain" description="4Fe-4S ferredoxin-type" evidence="5">
    <location>
        <begin position="135"/>
        <end position="164"/>
    </location>
</feature>
<name>B1KK73_SHEWM</name>
<keyword evidence="4" id="KW-0411">Iron-sulfur</keyword>
<dbReference type="KEGG" id="swd:Swoo_4452"/>
<dbReference type="CDD" id="cd10551">
    <property type="entry name" value="PsrB"/>
    <property type="match status" value="1"/>
</dbReference>
<dbReference type="Gene3D" id="3.30.70.20">
    <property type="match status" value="2"/>
</dbReference>
<dbReference type="PANTHER" id="PTHR43177">
    <property type="entry name" value="PROTEIN NRFC"/>
    <property type="match status" value="1"/>
</dbReference>
<dbReference type="InterPro" id="IPR017896">
    <property type="entry name" value="4Fe4S_Fe-S-bd"/>
</dbReference>
<keyword evidence="2" id="KW-0479">Metal-binding</keyword>
<dbReference type="Pfam" id="PF00037">
    <property type="entry name" value="Fer4"/>
    <property type="match status" value="1"/>
</dbReference>
<dbReference type="PROSITE" id="PS00198">
    <property type="entry name" value="4FE4S_FER_1"/>
    <property type="match status" value="1"/>
</dbReference>
<evidence type="ECO:0000313" key="7">
    <source>
        <dbReference type="Proteomes" id="UP000002168"/>
    </source>
</evidence>
<evidence type="ECO:0000313" key="6">
    <source>
        <dbReference type="EMBL" id="ACA88704.1"/>
    </source>
</evidence>
<dbReference type="PROSITE" id="PS51379">
    <property type="entry name" value="4FE4S_FER_2"/>
    <property type="match status" value="3"/>
</dbReference>
<keyword evidence="7" id="KW-1185">Reference proteome</keyword>
<dbReference type="Proteomes" id="UP000002168">
    <property type="component" value="Chromosome"/>
</dbReference>
<dbReference type="PANTHER" id="PTHR43177:SF3">
    <property type="entry name" value="PROTEIN NRFC HOMOLOG"/>
    <property type="match status" value="1"/>
</dbReference>
<protein>
    <submittedName>
        <fullName evidence="6">4Fe-4S ferredoxin iron-sulfur binding domain protein</fullName>
    </submittedName>
</protein>
<evidence type="ECO:0000256" key="3">
    <source>
        <dbReference type="ARBA" id="ARBA00023004"/>
    </source>
</evidence>
<evidence type="ECO:0000256" key="4">
    <source>
        <dbReference type="ARBA" id="ARBA00023014"/>
    </source>
</evidence>
<dbReference type="GO" id="GO:0046872">
    <property type="term" value="F:metal ion binding"/>
    <property type="evidence" value="ECO:0007669"/>
    <property type="project" value="UniProtKB-KW"/>
</dbReference>
<accession>B1KK73</accession>
<dbReference type="eggNOG" id="COG0437">
    <property type="taxonomic scope" value="Bacteria"/>
</dbReference>
<dbReference type="InterPro" id="IPR050954">
    <property type="entry name" value="ET_IronSulfur_Cluster-Binding"/>
</dbReference>
<evidence type="ECO:0000259" key="5">
    <source>
        <dbReference type="PROSITE" id="PS51379"/>
    </source>
</evidence>
<organism evidence="6 7">
    <name type="scientific">Shewanella woodyi (strain ATCC 51908 / MS32)</name>
    <dbReference type="NCBI Taxonomy" id="392500"/>
    <lineage>
        <taxon>Bacteria</taxon>
        <taxon>Pseudomonadati</taxon>
        <taxon>Pseudomonadota</taxon>
        <taxon>Gammaproteobacteria</taxon>
        <taxon>Alteromonadales</taxon>
        <taxon>Shewanellaceae</taxon>
        <taxon>Shewanella</taxon>
    </lineage>
</organism>